<comment type="caution">
    <text evidence="2">The sequence shown here is derived from an EMBL/GenBank/DDBJ whole genome shotgun (WGS) entry which is preliminary data.</text>
</comment>
<feature type="compositionally biased region" description="Low complexity" evidence="1">
    <location>
        <begin position="53"/>
        <end position="69"/>
    </location>
</feature>
<dbReference type="AlphaFoldDB" id="A0A8J4VJI7"/>
<evidence type="ECO:0000256" key="1">
    <source>
        <dbReference type="SAM" id="MobiDB-lite"/>
    </source>
</evidence>
<evidence type="ECO:0000313" key="2">
    <source>
        <dbReference type="EMBL" id="KAF3963523.1"/>
    </source>
</evidence>
<accession>A0A8J4VJI7</accession>
<dbReference type="Proteomes" id="UP000737018">
    <property type="component" value="Unassembled WGS sequence"/>
</dbReference>
<name>A0A8J4VJI7_9ROSI</name>
<proteinExistence type="predicted"/>
<organism evidence="2 3">
    <name type="scientific">Castanea mollissima</name>
    <name type="common">Chinese chestnut</name>
    <dbReference type="NCBI Taxonomy" id="60419"/>
    <lineage>
        <taxon>Eukaryota</taxon>
        <taxon>Viridiplantae</taxon>
        <taxon>Streptophyta</taxon>
        <taxon>Embryophyta</taxon>
        <taxon>Tracheophyta</taxon>
        <taxon>Spermatophyta</taxon>
        <taxon>Magnoliopsida</taxon>
        <taxon>eudicotyledons</taxon>
        <taxon>Gunneridae</taxon>
        <taxon>Pentapetalae</taxon>
        <taxon>rosids</taxon>
        <taxon>fabids</taxon>
        <taxon>Fagales</taxon>
        <taxon>Fagaceae</taxon>
        <taxon>Castanea</taxon>
    </lineage>
</organism>
<keyword evidence="3" id="KW-1185">Reference proteome</keyword>
<protein>
    <submittedName>
        <fullName evidence="2">Uncharacterized protein</fullName>
    </submittedName>
</protein>
<sequence length="110" mass="12224">MLNFLEVKISLTNKMRLDMQANIMTGTLRLVILLSCMMMVIMMPMIATASSSKSPLLSAPSMASASLRPQQEMHRREEQPQVQPEILPEDYGISDPPPNIGRGAYAPILH</sequence>
<gene>
    <name evidence="2" type="ORF">CMV_012108</name>
</gene>
<reference evidence="2" key="1">
    <citation type="submission" date="2020-03" db="EMBL/GenBank/DDBJ databases">
        <title>Castanea mollissima Vanexum genome sequencing.</title>
        <authorList>
            <person name="Staton M."/>
        </authorList>
    </citation>
    <scope>NUCLEOTIDE SEQUENCE</scope>
    <source>
        <tissue evidence="2">Leaf</tissue>
    </source>
</reference>
<evidence type="ECO:0000313" key="3">
    <source>
        <dbReference type="Proteomes" id="UP000737018"/>
    </source>
</evidence>
<feature type="region of interest" description="Disordered" evidence="1">
    <location>
        <begin position="53"/>
        <end position="110"/>
    </location>
</feature>
<dbReference type="EMBL" id="JRKL02001526">
    <property type="protein sequence ID" value="KAF3963523.1"/>
    <property type="molecule type" value="Genomic_DNA"/>
</dbReference>